<protein>
    <submittedName>
        <fullName evidence="3">Gluconate 5-dehydrogenase</fullName>
        <ecNumber evidence="3">1.1.1.69</ecNumber>
    </submittedName>
</protein>
<dbReference type="InterPro" id="IPR036291">
    <property type="entry name" value="NAD(P)-bd_dom_sf"/>
</dbReference>
<reference evidence="3 4" key="1">
    <citation type="submission" date="2024-06" db="EMBL/GenBank/DDBJ databases">
        <title>Genomic Encyclopedia of Type Strains, Phase IV (KMG-IV): sequencing the most valuable type-strain genomes for metagenomic binning, comparative biology and taxonomic classification.</title>
        <authorList>
            <person name="Goeker M."/>
        </authorList>
    </citation>
    <scope>NUCLEOTIDE SEQUENCE [LARGE SCALE GENOMIC DNA]</scope>
    <source>
        <strain evidence="3 4">DSM 27865</strain>
    </source>
</reference>
<dbReference type="Gene3D" id="3.40.50.720">
    <property type="entry name" value="NAD(P)-binding Rossmann-like Domain"/>
    <property type="match status" value="1"/>
</dbReference>
<dbReference type="EC" id="1.1.1.69" evidence="3"/>
<keyword evidence="4" id="KW-1185">Reference proteome</keyword>
<dbReference type="InterPro" id="IPR002347">
    <property type="entry name" value="SDR_fam"/>
</dbReference>
<dbReference type="Pfam" id="PF13561">
    <property type="entry name" value="adh_short_C2"/>
    <property type="match status" value="1"/>
</dbReference>
<accession>A0ABV2N7D3</accession>
<dbReference type="PROSITE" id="PS00061">
    <property type="entry name" value="ADH_SHORT"/>
    <property type="match status" value="1"/>
</dbReference>
<dbReference type="InterPro" id="IPR020904">
    <property type="entry name" value="Sc_DH/Rdtase_CS"/>
</dbReference>
<comment type="caution">
    <text evidence="3">The sequence shown here is derived from an EMBL/GenBank/DDBJ whole genome shotgun (WGS) entry which is preliminary data.</text>
</comment>
<dbReference type="PRINTS" id="PR00080">
    <property type="entry name" value="SDRFAMILY"/>
</dbReference>
<dbReference type="PANTHER" id="PTHR42760:SF115">
    <property type="entry name" value="3-OXOACYL-[ACYL-CARRIER-PROTEIN] REDUCTASE FABG"/>
    <property type="match status" value="1"/>
</dbReference>
<organism evidence="3 4">
    <name type="scientific">Aquamicrobium terrae</name>
    <dbReference type="NCBI Taxonomy" id="1324945"/>
    <lineage>
        <taxon>Bacteria</taxon>
        <taxon>Pseudomonadati</taxon>
        <taxon>Pseudomonadota</taxon>
        <taxon>Alphaproteobacteria</taxon>
        <taxon>Hyphomicrobiales</taxon>
        <taxon>Phyllobacteriaceae</taxon>
        <taxon>Aquamicrobium</taxon>
    </lineage>
</organism>
<dbReference type="NCBIfam" id="NF006070">
    <property type="entry name" value="PRK08213.1"/>
    <property type="match status" value="1"/>
</dbReference>
<name>A0ABV2N7D3_9HYPH</name>
<sequence length="280" mass="29894">MPGSAKLSRWSGHTCRAVEAVEMATVQELLSLDGRVSVVTGGSAGLGLQMATALAEAGSSLVICGRKLGACEDAAHELDKIGVDVLPVRCDIGIPEDIDELRQAAAARFGRVDVLVNNAGRAWFTLPEEMPLDRWRQVLDVNVTGTFLCSQHFGRMMIAQGKGKIINIASVSGLLGKRPEIHNSLAYNTSKGAVVNMTRDLAVKWARHRINVNAIAPGFFLASRNRDRFEARKDLILGEIPLGRPGSGHDLKGPVVFLASDASDFVTGAILTVDGGVTAW</sequence>
<evidence type="ECO:0000313" key="3">
    <source>
        <dbReference type="EMBL" id="MET3794729.1"/>
    </source>
</evidence>
<proteinExistence type="inferred from homology"/>
<dbReference type="PANTHER" id="PTHR42760">
    <property type="entry name" value="SHORT-CHAIN DEHYDROGENASES/REDUCTASES FAMILY MEMBER"/>
    <property type="match status" value="1"/>
</dbReference>
<dbReference type="EMBL" id="JBEPML010000028">
    <property type="protein sequence ID" value="MET3794729.1"/>
    <property type="molecule type" value="Genomic_DNA"/>
</dbReference>
<evidence type="ECO:0000313" key="4">
    <source>
        <dbReference type="Proteomes" id="UP001549076"/>
    </source>
</evidence>
<dbReference type="GO" id="GO:0008874">
    <property type="term" value="F:gluconate 5-dehydrogenase activity"/>
    <property type="evidence" value="ECO:0007669"/>
    <property type="project" value="UniProtKB-EC"/>
</dbReference>
<dbReference type="SUPFAM" id="SSF51735">
    <property type="entry name" value="NAD(P)-binding Rossmann-fold domains"/>
    <property type="match status" value="1"/>
</dbReference>
<dbReference type="Proteomes" id="UP001549076">
    <property type="component" value="Unassembled WGS sequence"/>
</dbReference>
<gene>
    <name evidence="3" type="ORF">ABID37_004969</name>
</gene>
<keyword evidence="2 3" id="KW-0560">Oxidoreductase</keyword>
<evidence type="ECO:0000256" key="2">
    <source>
        <dbReference type="ARBA" id="ARBA00023002"/>
    </source>
</evidence>
<evidence type="ECO:0000256" key="1">
    <source>
        <dbReference type="ARBA" id="ARBA00006484"/>
    </source>
</evidence>
<comment type="similarity">
    <text evidence="1">Belongs to the short-chain dehydrogenases/reductases (SDR) family.</text>
</comment>
<dbReference type="PRINTS" id="PR00081">
    <property type="entry name" value="GDHRDH"/>
</dbReference>
<dbReference type="RefSeq" id="WP_354199640.1">
    <property type="nucleotide sequence ID" value="NZ_JBEPML010000028.1"/>
</dbReference>